<accession>A0A8H7J477</accession>
<keyword evidence="2" id="KW-0472">Membrane</keyword>
<feature type="compositionally biased region" description="Low complexity" evidence="1">
    <location>
        <begin position="270"/>
        <end position="292"/>
    </location>
</feature>
<evidence type="ECO:0000256" key="3">
    <source>
        <dbReference type="SAM" id="SignalP"/>
    </source>
</evidence>
<feature type="region of interest" description="Disordered" evidence="1">
    <location>
        <begin position="363"/>
        <end position="392"/>
    </location>
</feature>
<reference evidence="5" key="1">
    <citation type="submission" date="2018-12" db="EMBL/GenBank/DDBJ databases">
        <authorList>
            <person name="Syme R.A."/>
            <person name="Farfan-Caceres L."/>
            <person name="Lichtenzveig J."/>
        </authorList>
    </citation>
    <scope>NUCLEOTIDE SEQUENCE</scope>
    <source>
        <strain evidence="5">Al4</strain>
    </source>
</reference>
<evidence type="ECO:0000259" key="4">
    <source>
        <dbReference type="Pfam" id="PF04478"/>
    </source>
</evidence>
<dbReference type="Pfam" id="PF04478">
    <property type="entry name" value="Mid2"/>
    <property type="match status" value="1"/>
</dbReference>
<evidence type="ECO:0000313" key="5">
    <source>
        <dbReference type="EMBL" id="KAF9695306.1"/>
    </source>
</evidence>
<evidence type="ECO:0000256" key="1">
    <source>
        <dbReference type="SAM" id="MobiDB-lite"/>
    </source>
</evidence>
<dbReference type="OrthoDB" id="5347452at2759"/>
<dbReference type="Proteomes" id="UP000651452">
    <property type="component" value="Unassembled WGS sequence"/>
</dbReference>
<name>A0A8H7J477_9PLEO</name>
<protein>
    <recommendedName>
        <fullName evidence="4">Mid2 domain-containing protein</fullName>
    </recommendedName>
</protein>
<feature type="chain" id="PRO_5034230537" description="Mid2 domain-containing protein" evidence="3">
    <location>
        <begin position="20"/>
        <end position="392"/>
    </location>
</feature>
<evidence type="ECO:0000313" key="6">
    <source>
        <dbReference type="Proteomes" id="UP000651452"/>
    </source>
</evidence>
<keyword evidence="3" id="KW-0732">Signal</keyword>
<gene>
    <name evidence="5" type="ORF">EKO04_006799</name>
</gene>
<dbReference type="AlphaFoldDB" id="A0A8H7J477"/>
<proteinExistence type="predicted"/>
<sequence length="392" mass="41421">MKCSVSLVSLVAALPAVQGVAFGGPAPTAAMLKRDLDPDSPKPTIPPLSNELRKRQTNLNPETCGWVDGIYSSGVTCPGSRTCMLYTSAASGMAGCCDGTNTVDCGWASSCIDAKAYRSEGCGSDCLLNSFIRKCTATTAPYCVTWSYANNAVRDYGCAANSDSSVSTIFETATDNFGATTSISLPTIAANAVGTDVPSGRTRKTAKKIAIGLIVGIVVAVLFVLFCIVIGVVFCIKKKKKQRQIAESTQAMAAVHAARPQSQFPPPQQPYQYLPPQQQQAPMQTQMQQTSPYHPSLNPQSPAPATTSYFAHGTHEEKPNTHATVYEHNMTPISSPSTPAPVYTQPHSVPPPMPVPVVSQYQAPTEAHEVDAGSVPHAPNQAGPLHEIGNGK</sequence>
<dbReference type="InterPro" id="IPR007567">
    <property type="entry name" value="Mid2_dom"/>
</dbReference>
<comment type="caution">
    <text evidence="5">The sequence shown here is derived from an EMBL/GenBank/DDBJ whole genome shotgun (WGS) entry which is preliminary data.</text>
</comment>
<evidence type="ECO:0000256" key="2">
    <source>
        <dbReference type="SAM" id="Phobius"/>
    </source>
</evidence>
<keyword evidence="6" id="KW-1185">Reference proteome</keyword>
<organism evidence="5 6">
    <name type="scientific">Ascochyta lentis</name>
    <dbReference type="NCBI Taxonomy" id="205686"/>
    <lineage>
        <taxon>Eukaryota</taxon>
        <taxon>Fungi</taxon>
        <taxon>Dikarya</taxon>
        <taxon>Ascomycota</taxon>
        <taxon>Pezizomycotina</taxon>
        <taxon>Dothideomycetes</taxon>
        <taxon>Pleosporomycetidae</taxon>
        <taxon>Pleosporales</taxon>
        <taxon>Pleosporineae</taxon>
        <taxon>Didymellaceae</taxon>
        <taxon>Ascochyta</taxon>
    </lineage>
</organism>
<feature type="domain" description="Mid2" evidence="4">
    <location>
        <begin position="181"/>
        <end position="241"/>
    </location>
</feature>
<feature type="transmembrane region" description="Helical" evidence="2">
    <location>
        <begin position="209"/>
        <end position="236"/>
    </location>
</feature>
<keyword evidence="2" id="KW-0812">Transmembrane</keyword>
<reference evidence="5" key="2">
    <citation type="submission" date="2020-09" db="EMBL/GenBank/DDBJ databases">
        <title>Reference genome assembly for Australian Ascochyta lentis isolate Al4.</title>
        <authorList>
            <person name="Lee R.C."/>
            <person name="Farfan-Caceres L.M."/>
            <person name="Debler J.W."/>
            <person name="Williams A.H."/>
            <person name="Henares B.M."/>
        </authorList>
    </citation>
    <scope>NUCLEOTIDE SEQUENCE</scope>
    <source>
        <strain evidence="5">Al4</strain>
    </source>
</reference>
<feature type="region of interest" description="Disordered" evidence="1">
    <location>
        <begin position="256"/>
        <end position="305"/>
    </location>
</feature>
<dbReference type="EMBL" id="RZGK01000012">
    <property type="protein sequence ID" value="KAF9695306.1"/>
    <property type="molecule type" value="Genomic_DNA"/>
</dbReference>
<feature type="signal peptide" evidence="3">
    <location>
        <begin position="1"/>
        <end position="19"/>
    </location>
</feature>
<keyword evidence="2" id="KW-1133">Transmembrane helix</keyword>